<dbReference type="AlphaFoldDB" id="A0A2N5E3N3"/>
<dbReference type="NCBIfam" id="TIGR00730">
    <property type="entry name" value="Rossman fold protein, TIGR00730 family"/>
    <property type="match status" value="1"/>
</dbReference>
<proteinExistence type="inferred from homology"/>
<dbReference type="EMBL" id="PJZF01000011">
    <property type="protein sequence ID" value="PLR35449.1"/>
    <property type="molecule type" value="Genomic_DNA"/>
</dbReference>
<protein>
    <recommendedName>
        <fullName evidence="3">Cytokinin riboside 5'-monophosphate phosphoribohydrolase</fullName>
        <ecNumber evidence="3">3.2.2.n1</ecNumber>
    </recommendedName>
</protein>
<dbReference type="SUPFAM" id="SSF102405">
    <property type="entry name" value="MCP/YpsA-like"/>
    <property type="match status" value="1"/>
</dbReference>
<reference evidence="4 5" key="1">
    <citation type="submission" date="2017-12" db="EMBL/GenBank/DDBJ databases">
        <title>Characterization of six clinical isolates of Enterochimera gen. nov., a novel genus of the Yersiniaciae family and the three species Enterochimera arupensis sp. nov., Enterochimera coloradensis sp. nov, and Enterochimera californica sp. nov.</title>
        <authorList>
            <person name="Rossi A."/>
            <person name="Fisher M."/>
        </authorList>
    </citation>
    <scope>NUCLEOTIDE SEQUENCE [LARGE SCALE GENOMIC DNA]</scope>
    <source>
        <strain evidence="5">2015-Iso6</strain>
    </source>
</reference>
<dbReference type="InterPro" id="IPR005269">
    <property type="entry name" value="LOG"/>
</dbReference>
<evidence type="ECO:0000256" key="1">
    <source>
        <dbReference type="ARBA" id="ARBA00000274"/>
    </source>
</evidence>
<dbReference type="GO" id="GO:0009691">
    <property type="term" value="P:cytokinin biosynthetic process"/>
    <property type="evidence" value="ECO:0007669"/>
    <property type="project" value="UniProtKB-UniRule"/>
</dbReference>
<sequence>MHQTICVFCGASEGVSPAYAHHARALGHLLALQKRRLVYGGGKKGLMGILADAVLEAGGQVTGIIPQRLVEAETAHRGLTQLEVVPDMHARKARMAALADGFIALPGGIGTLEELFEIWTWGQIGYHAKPVGLLDVNGFYRPLNQLLLHMAQQGFVRHDYLQTLHLSESPEVLLRHLDAYQPKNYDRWAR</sequence>
<evidence type="ECO:0000313" key="5">
    <source>
        <dbReference type="Proteomes" id="UP000234240"/>
    </source>
</evidence>
<dbReference type="Gene3D" id="3.40.50.450">
    <property type="match status" value="1"/>
</dbReference>
<accession>A0A2N5E3N3</accession>
<dbReference type="GO" id="GO:0008714">
    <property type="term" value="F:AMP nucleosidase activity"/>
    <property type="evidence" value="ECO:0007669"/>
    <property type="project" value="UniProtKB-EC"/>
</dbReference>
<dbReference type="Proteomes" id="UP000234240">
    <property type="component" value="Unassembled WGS sequence"/>
</dbReference>
<organism evidence="4 5">
    <name type="scientific">Chimaeribacter californicus</name>
    <dbReference type="NCBI Taxonomy" id="2060067"/>
    <lineage>
        <taxon>Bacteria</taxon>
        <taxon>Pseudomonadati</taxon>
        <taxon>Pseudomonadota</taxon>
        <taxon>Gammaproteobacteria</taxon>
        <taxon>Enterobacterales</taxon>
        <taxon>Yersiniaceae</taxon>
        <taxon>Chimaeribacter</taxon>
    </lineage>
</organism>
<comment type="similarity">
    <text evidence="2 3">Belongs to the LOG family.</text>
</comment>
<keyword evidence="3" id="KW-0378">Hydrolase</keyword>
<dbReference type="PANTHER" id="PTHR31223:SF70">
    <property type="entry name" value="LOG FAMILY PROTEIN YJL055W"/>
    <property type="match status" value="1"/>
</dbReference>
<keyword evidence="5" id="KW-1185">Reference proteome</keyword>
<gene>
    <name evidence="4" type="ORF">CYR55_13640</name>
</gene>
<dbReference type="OrthoDB" id="9801098at2"/>
<dbReference type="PANTHER" id="PTHR31223">
    <property type="entry name" value="LOG FAMILY PROTEIN YJL055W"/>
    <property type="match status" value="1"/>
</dbReference>
<comment type="caution">
    <text evidence="4">The sequence shown here is derived from an EMBL/GenBank/DDBJ whole genome shotgun (WGS) entry which is preliminary data.</text>
</comment>
<evidence type="ECO:0000256" key="2">
    <source>
        <dbReference type="ARBA" id="ARBA00006763"/>
    </source>
</evidence>
<dbReference type="InterPro" id="IPR031100">
    <property type="entry name" value="LOG_fam"/>
</dbReference>
<dbReference type="GO" id="GO:0005829">
    <property type="term" value="C:cytosol"/>
    <property type="evidence" value="ECO:0007669"/>
    <property type="project" value="TreeGrafter"/>
</dbReference>
<comment type="catalytic activity">
    <reaction evidence="1">
        <text>AMP + H2O = D-ribose 5-phosphate + adenine</text>
        <dbReference type="Rhea" id="RHEA:20129"/>
        <dbReference type="ChEBI" id="CHEBI:15377"/>
        <dbReference type="ChEBI" id="CHEBI:16708"/>
        <dbReference type="ChEBI" id="CHEBI:78346"/>
        <dbReference type="ChEBI" id="CHEBI:456215"/>
        <dbReference type="EC" id="3.2.2.4"/>
    </reaction>
</comment>
<name>A0A2N5E3N3_9GAMM</name>
<dbReference type="Pfam" id="PF03641">
    <property type="entry name" value="Lysine_decarbox"/>
    <property type="match status" value="1"/>
</dbReference>
<keyword evidence="3" id="KW-0203">Cytokinin biosynthesis</keyword>
<dbReference type="EC" id="3.2.2.n1" evidence="3"/>
<evidence type="ECO:0000256" key="3">
    <source>
        <dbReference type="RuleBase" id="RU363015"/>
    </source>
</evidence>
<dbReference type="RefSeq" id="WP_101816668.1">
    <property type="nucleotide sequence ID" value="NZ_PJZF01000011.1"/>
</dbReference>
<evidence type="ECO:0000313" key="4">
    <source>
        <dbReference type="EMBL" id="PLR35449.1"/>
    </source>
</evidence>